<organism evidence="1 2">
    <name type="scientific">Rossellomorea vietnamensis</name>
    <dbReference type="NCBI Taxonomy" id="218284"/>
    <lineage>
        <taxon>Bacteria</taxon>
        <taxon>Bacillati</taxon>
        <taxon>Bacillota</taxon>
        <taxon>Bacilli</taxon>
        <taxon>Bacillales</taxon>
        <taxon>Bacillaceae</taxon>
        <taxon>Rossellomorea</taxon>
    </lineage>
</organism>
<reference evidence="1" key="1">
    <citation type="submission" date="2022-09" db="EMBL/GenBank/DDBJ databases">
        <title>Complete genome sequence of Rossellomorea vietnamensis strain RL-WG62, a newly isolated PGPR with the potential for plant salinity stress alleviation.</title>
        <authorList>
            <person name="Ren L."/>
            <person name="Wang G."/>
            <person name="Hu H."/>
        </authorList>
    </citation>
    <scope>NUCLEOTIDE SEQUENCE</scope>
    <source>
        <strain evidence="1">RL-WG62</strain>
    </source>
</reference>
<gene>
    <name evidence="1" type="ORF">N5C46_19980</name>
</gene>
<sequence>MGIEKKVELYIERICKRVRNKDVHAQIALEIQDHLLLLKEEGMSRGLSEEEAIDYALTHLGDAEALGDQLNKTHKAPLDVKTILPVLAASLFGLVVMYYLQFHSTISALNEMSVFNKSLVFYIIGLLIMLTLYTFDYRKLLTYSKYVYVGTVLLLLLTVITGDKVDGVPFLNLGIAHVNVTEVAPFLLIISFAGIFHSWKWRSTRSLWFGVGMISIPIALLSTTGALATTFISILVCTAIMHASGAGLKQVITFAAVSTIWPVVHLISHAQTHTMVSPYADLPFKQADLIGSTIQTAPSLMSEVHTDFILAYTIYSFGWLAAIAVSGTIVYFIYRAFTISSSVNNAFGKLLVVGLATTFTAQFTVSILANMGLSALPGVSVPFISFGGSHIIIEMLAAGLLLSIYRRRNTVDLVVAN</sequence>
<protein>
    <submittedName>
        <fullName evidence="1">FtsW/RodA/SpoVE family cell cycle protein</fullName>
    </submittedName>
</protein>
<evidence type="ECO:0000313" key="1">
    <source>
        <dbReference type="EMBL" id="UXH43890.1"/>
    </source>
</evidence>
<evidence type="ECO:0000313" key="2">
    <source>
        <dbReference type="Proteomes" id="UP001064027"/>
    </source>
</evidence>
<name>A0ACD4C5F8_9BACI</name>
<proteinExistence type="predicted"/>
<accession>A0ACD4C5F8</accession>
<dbReference type="EMBL" id="CP104558">
    <property type="protein sequence ID" value="UXH43890.1"/>
    <property type="molecule type" value="Genomic_DNA"/>
</dbReference>
<dbReference type="Proteomes" id="UP001064027">
    <property type="component" value="Chromosome"/>
</dbReference>
<keyword evidence="2" id="KW-1185">Reference proteome</keyword>